<name>A0A197JFK7_9FUNG</name>
<accession>A0A197JFK7</accession>
<dbReference type="Proteomes" id="UP000078512">
    <property type="component" value="Unassembled WGS sequence"/>
</dbReference>
<dbReference type="EMBL" id="KV442124">
    <property type="protein sequence ID" value="OAQ23281.1"/>
    <property type="molecule type" value="Genomic_DNA"/>
</dbReference>
<evidence type="ECO:0000313" key="2">
    <source>
        <dbReference type="EMBL" id="OAQ23281.1"/>
    </source>
</evidence>
<gene>
    <name evidence="2" type="ORF">K457DRAFT_142818</name>
</gene>
<organism evidence="2 3">
    <name type="scientific">Linnemannia elongata AG-77</name>
    <dbReference type="NCBI Taxonomy" id="1314771"/>
    <lineage>
        <taxon>Eukaryota</taxon>
        <taxon>Fungi</taxon>
        <taxon>Fungi incertae sedis</taxon>
        <taxon>Mucoromycota</taxon>
        <taxon>Mortierellomycotina</taxon>
        <taxon>Mortierellomycetes</taxon>
        <taxon>Mortierellales</taxon>
        <taxon>Mortierellaceae</taxon>
        <taxon>Linnemannia</taxon>
    </lineage>
</organism>
<feature type="compositionally biased region" description="Low complexity" evidence="1">
    <location>
        <begin position="132"/>
        <end position="146"/>
    </location>
</feature>
<sequence length="174" mass="19849">MDSRKHSNNISDNDAITVSQPVAALAWFQRRLASGERISMVEFSNEFGYIDEQDAHAAFMYPLSSSEIPRSARTKFTGEYEKWRRNEGAEYWASRMTNYKIEVSTSKTAGNLVERSELLSERLLRKPLQDVSHSSSPTKSSMPSGSTEERQGMYILMTFWKDLLTIADSYSILL</sequence>
<reference evidence="2 3" key="1">
    <citation type="submission" date="2016-05" db="EMBL/GenBank/DDBJ databases">
        <title>Genome sequencing reveals origins of a unique bacterial endosymbiosis in the earliest lineages of terrestrial Fungi.</title>
        <authorList>
            <consortium name="DOE Joint Genome Institute"/>
            <person name="Uehling J."/>
            <person name="Gryganskyi A."/>
            <person name="Hameed K."/>
            <person name="Tschaplinski T."/>
            <person name="Misztal P."/>
            <person name="Wu S."/>
            <person name="Desiro A."/>
            <person name="Vande Pol N."/>
            <person name="Du Z.-Y."/>
            <person name="Zienkiewicz A."/>
            <person name="Zienkiewicz K."/>
            <person name="Morin E."/>
            <person name="Tisserant E."/>
            <person name="Splivallo R."/>
            <person name="Hainaut M."/>
            <person name="Henrissat B."/>
            <person name="Ohm R."/>
            <person name="Kuo A."/>
            <person name="Yan J."/>
            <person name="Lipzen A."/>
            <person name="Nolan M."/>
            <person name="Labutti K."/>
            <person name="Barry K."/>
            <person name="Goldstein A."/>
            <person name="Labbe J."/>
            <person name="Schadt C."/>
            <person name="Tuskan G."/>
            <person name="Grigoriev I."/>
            <person name="Martin F."/>
            <person name="Vilgalys R."/>
            <person name="Bonito G."/>
        </authorList>
    </citation>
    <scope>NUCLEOTIDE SEQUENCE [LARGE SCALE GENOMIC DNA]</scope>
    <source>
        <strain evidence="2 3">AG-77</strain>
    </source>
</reference>
<dbReference type="OrthoDB" id="2443255at2759"/>
<evidence type="ECO:0000256" key="1">
    <source>
        <dbReference type="SAM" id="MobiDB-lite"/>
    </source>
</evidence>
<protein>
    <submittedName>
        <fullName evidence="2">Uncharacterized protein</fullName>
    </submittedName>
</protein>
<keyword evidence="3" id="KW-1185">Reference proteome</keyword>
<feature type="region of interest" description="Disordered" evidence="1">
    <location>
        <begin position="128"/>
        <end position="147"/>
    </location>
</feature>
<proteinExistence type="predicted"/>
<evidence type="ECO:0000313" key="3">
    <source>
        <dbReference type="Proteomes" id="UP000078512"/>
    </source>
</evidence>
<dbReference type="AlphaFoldDB" id="A0A197JFK7"/>